<dbReference type="GO" id="GO:0000981">
    <property type="term" value="F:DNA-binding transcription factor activity, RNA polymerase II-specific"/>
    <property type="evidence" value="ECO:0007669"/>
    <property type="project" value="TreeGrafter"/>
</dbReference>
<keyword evidence="9" id="KW-0539">Nucleus</keyword>
<dbReference type="EMBL" id="LUKN01001454">
    <property type="protein sequence ID" value="OAR00939.1"/>
    <property type="molecule type" value="Genomic_DNA"/>
</dbReference>
<dbReference type="GO" id="GO:0005634">
    <property type="term" value="C:nucleus"/>
    <property type="evidence" value="ECO:0007669"/>
    <property type="project" value="UniProtKB-SubCell"/>
</dbReference>
<dbReference type="GO" id="GO:0000977">
    <property type="term" value="F:RNA polymerase II transcription regulatory region sequence-specific DNA binding"/>
    <property type="evidence" value="ECO:0007669"/>
    <property type="project" value="TreeGrafter"/>
</dbReference>
<keyword evidence="7" id="KW-0805">Transcription regulation</keyword>
<organism evidence="12 13">
    <name type="scientific">Cordyceps confragosa</name>
    <name type="common">Lecanicillium lecanii</name>
    <dbReference type="NCBI Taxonomy" id="2714763"/>
    <lineage>
        <taxon>Eukaryota</taxon>
        <taxon>Fungi</taxon>
        <taxon>Dikarya</taxon>
        <taxon>Ascomycota</taxon>
        <taxon>Pezizomycotina</taxon>
        <taxon>Sordariomycetes</taxon>
        <taxon>Hypocreomycetidae</taxon>
        <taxon>Hypocreales</taxon>
        <taxon>Cordycipitaceae</taxon>
        <taxon>Akanthomyces</taxon>
    </lineage>
</organism>
<keyword evidence="4" id="KW-0677">Repeat</keyword>
<dbReference type="FunFam" id="3.30.1370.50:FF:000006">
    <property type="entry name" value="NF-X1 finger transcription factor"/>
    <property type="match status" value="1"/>
</dbReference>
<evidence type="ECO:0000256" key="2">
    <source>
        <dbReference type="ARBA" id="ARBA00007269"/>
    </source>
</evidence>
<evidence type="ECO:0000313" key="13">
    <source>
        <dbReference type="Proteomes" id="UP000243081"/>
    </source>
</evidence>
<dbReference type="PANTHER" id="PTHR12360:SF12">
    <property type="entry name" value="TRANSCRIPTIONAL REPRESSOR NF-X1"/>
    <property type="match status" value="1"/>
</dbReference>
<feature type="region of interest" description="Disordered" evidence="10">
    <location>
        <begin position="1054"/>
        <end position="1080"/>
    </location>
</feature>
<evidence type="ECO:0000256" key="7">
    <source>
        <dbReference type="ARBA" id="ARBA00023015"/>
    </source>
</evidence>
<dbReference type="GO" id="GO:0000122">
    <property type="term" value="P:negative regulation of transcription by RNA polymerase II"/>
    <property type="evidence" value="ECO:0007669"/>
    <property type="project" value="TreeGrafter"/>
</dbReference>
<protein>
    <recommendedName>
        <fullName evidence="11">R3H domain-containing protein</fullName>
    </recommendedName>
</protein>
<keyword evidence="3" id="KW-0479">Metal-binding</keyword>
<dbReference type="OrthoDB" id="6512771at2759"/>
<dbReference type="InterPro" id="IPR034078">
    <property type="entry name" value="NFX1_fam"/>
</dbReference>
<dbReference type="GO" id="GO:0008270">
    <property type="term" value="F:zinc ion binding"/>
    <property type="evidence" value="ECO:0007669"/>
    <property type="project" value="UniProtKB-KW"/>
</dbReference>
<evidence type="ECO:0000256" key="6">
    <source>
        <dbReference type="ARBA" id="ARBA00022833"/>
    </source>
</evidence>
<dbReference type="PANTHER" id="PTHR12360">
    <property type="entry name" value="NUCLEAR TRANSCRIPTION FACTOR, X-BOX BINDING 1 NFX1"/>
    <property type="match status" value="1"/>
</dbReference>
<comment type="caution">
    <text evidence="12">The sequence shown here is derived from an EMBL/GenBank/DDBJ whole genome shotgun (WGS) entry which is preliminary data.</text>
</comment>
<dbReference type="Pfam" id="PF01422">
    <property type="entry name" value="zf-NF-X1"/>
    <property type="match status" value="7"/>
</dbReference>
<sequence length="1101" mass="120636">MPENQGGPSQTPSRGSSRGGTNHVRRGGRSGRGPRQRNGPPERSSHAPALNGNADSLVAATQENSTRASNQRSRGNRNKPSRSHTGVSGSALNGSRPAGRRAFGGRLTSATEGEESTSTAPSVTAGLSAAAPEFVPGQPVVSRSKVAKSIASRHRHNQPKLPKSTASDLSTRIHEDISNANYECAVCTDEVLRTSHIWSCTLCWTVVHMKCAKKWHSNQMKKTEEPQSAQTLNENSWRCPACNSKLSDDPGTYHCWCSKEISPKPTSQSLPPHSCGQTCSKPRPTCPHPCPLQCHSGPCPPCGLMGPEQSCYCGKGSSRKLCRETDYENGWSCQDVCGDLLPCGEHTCEMLCHSGLCGECPVQVDATCFCGRVSKEIPCSERDDPQDSYSVQNQEWFEGTFSCQTACQRKYDCGQHECPEVCHAQAEYSAHCPFAPDVVTHCPCKKTSLTELPGYPRIGCGDTIPHCEKTCEKKLPCGHLCKSECHGGDCGSCLVEVDINCRCGRTSESRICHQREQSRPACARTCGASMSCGRHKCTDVCCTGEKRAAERQAARRRNRNAALDTAVEAEHICIRTCGRALKCGSHNCQQICHRGACASCPEAIFTEISCDCGRTVLQPPQPCGTVAPECRFNCLRRPECGHPRVEHHCHPEEAGCPKCPFLVDKWCSCGKEKLHSQPCHLQEARCGKPCGRKLKCGLHFCKKLCHRPGDCDDATLESGHCGQTCGKVKMFCEHRCQDGCHGQTPCNETAACSGRTEVACPCGIRRQEVRCLASSTNPEPSRLELKCDDECLRQERNRRLAAALNIDPTTHTNDHVPYSDETLALFKETPTWCETQEREFRVFSQSPTEIRIRYKPMPNNQRRFLHVLAEDYGLESRSEDNEPFRYVLVYKGPRFVSAPSKTIRQCVKIRNTQEAAATVLAAAVVKPPALQETEPLNAFLLTSPRFGLTTDEVGVALAAEMAEQPSLHFKIEYLPSDEVLMRAAVQYSSFMSAAGIETALRALKKSVSERVRKHEIAGNVFLCHVNASDAITRREDYSRQDGVGGWSAVASRAAAKKESAGDAETSPVKGTGRRLLGLRKKRIDQAPERPWASQLDGDVEC</sequence>
<feature type="region of interest" description="Disordered" evidence="10">
    <location>
        <begin position="145"/>
        <end position="168"/>
    </location>
</feature>
<dbReference type="SMART" id="SM00438">
    <property type="entry name" value="ZnF_NFX"/>
    <property type="match status" value="9"/>
</dbReference>
<evidence type="ECO:0000256" key="10">
    <source>
        <dbReference type="SAM" id="MobiDB-lite"/>
    </source>
</evidence>
<accession>A0A179IGV1</accession>
<dbReference type="AlphaFoldDB" id="A0A179IGV1"/>
<feature type="compositionally biased region" description="Polar residues" evidence="10">
    <location>
        <begin position="59"/>
        <end position="73"/>
    </location>
</feature>
<dbReference type="InterPro" id="IPR036867">
    <property type="entry name" value="R3H_dom_sf"/>
</dbReference>
<evidence type="ECO:0000256" key="1">
    <source>
        <dbReference type="ARBA" id="ARBA00004123"/>
    </source>
</evidence>
<gene>
    <name evidence="12" type="ORF">LLEC1_01956</name>
</gene>
<dbReference type="Pfam" id="PF01424">
    <property type="entry name" value="R3H"/>
    <property type="match status" value="1"/>
</dbReference>
<dbReference type="Gene3D" id="3.30.1370.50">
    <property type="entry name" value="R3H-like domain"/>
    <property type="match status" value="1"/>
</dbReference>
<evidence type="ECO:0000313" key="12">
    <source>
        <dbReference type="EMBL" id="OAR00939.1"/>
    </source>
</evidence>
<reference evidence="12 13" key="1">
    <citation type="submission" date="2016-03" db="EMBL/GenBank/DDBJ databases">
        <title>Fine-scale spatial genetic structure of a fungal parasite of coffee scale insects.</title>
        <authorList>
            <person name="Jackson D."/>
            <person name="Zemenick K.A."/>
            <person name="Malloure B."/>
            <person name="Quandt C.A."/>
            <person name="James T.Y."/>
        </authorList>
    </citation>
    <scope>NUCLEOTIDE SEQUENCE [LARGE SCALE GENOMIC DNA]</scope>
    <source>
        <strain evidence="12 13">UM487</strain>
    </source>
</reference>
<dbReference type="InterPro" id="IPR001374">
    <property type="entry name" value="R3H_dom"/>
</dbReference>
<evidence type="ECO:0000259" key="11">
    <source>
        <dbReference type="PROSITE" id="PS51061"/>
    </source>
</evidence>
<feature type="compositionally biased region" description="Basic residues" evidence="10">
    <location>
        <begin position="23"/>
        <end position="35"/>
    </location>
</feature>
<comment type="subcellular location">
    <subcellularLocation>
        <location evidence="1">Nucleus</location>
    </subcellularLocation>
</comment>
<keyword evidence="8" id="KW-0804">Transcription</keyword>
<proteinExistence type="inferred from homology"/>
<dbReference type="SUPFAM" id="SSF82708">
    <property type="entry name" value="R3H domain"/>
    <property type="match status" value="1"/>
</dbReference>
<name>A0A179IGV1_CORDF</name>
<dbReference type="InterPro" id="IPR000967">
    <property type="entry name" value="Znf_NFX1"/>
</dbReference>
<dbReference type="SMART" id="SM00393">
    <property type="entry name" value="R3H"/>
    <property type="match status" value="1"/>
</dbReference>
<evidence type="ECO:0000256" key="9">
    <source>
        <dbReference type="ARBA" id="ARBA00023242"/>
    </source>
</evidence>
<keyword evidence="5" id="KW-0863">Zinc-finger</keyword>
<evidence type="ECO:0000256" key="8">
    <source>
        <dbReference type="ARBA" id="ARBA00023163"/>
    </source>
</evidence>
<feature type="compositionally biased region" description="Polar residues" evidence="10">
    <location>
        <begin position="83"/>
        <end position="93"/>
    </location>
</feature>
<evidence type="ECO:0000256" key="5">
    <source>
        <dbReference type="ARBA" id="ARBA00022771"/>
    </source>
</evidence>
<dbReference type="CDD" id="cd06008">
    <property type="entry name" value="NF-X1-zinc-finger"/>
    <property type="match status" value="4"/>
</dbReference>
<dbReference type="PROSITE" id="PS51061">
    <property type="entry name" value="R3H"/>
    <property type="match status" value="1"/>
</dbReference>
<feature type="region of interest" description="Disordered" evidence="10">
    <location>
        <begin position="1"/>
        <end position="123"/>
    </location>
</feature>
<dbReference type="Proteomes" id="UP000243081">
    <property type="component" value="Unassembled WGS sequence"/>
</dbReference>
<feature type="compositionally biased region" description="Polar residues" evidence="10">
    <location>
        <begin position="1"/>
        <end position="20"/>
    </location>
</feature>
<dbReference type="OMA" id="CPHPCDS"/>
<evidence type="ECO:0000256" key="3">
    <source>
        <dbReference type="ARBA" id="ARBA00022723"/>
    </source>
</evidence>
<keyword evidence="6" id="KW-0862">Zinc</keyword>
<feature type="domain" description="R3H" evidence="11">
    <location>
        <begin position="830"/>
        <end position="893"/>
    </location>
</feature>
<comment type="similarity">
    <text evidence="2">Belongs to the NFX1 family.</text>
</comment>
<feature type="compositionally biased region" description="Low complexity" evidence="10">
    <location>
        <begin position="108"/>
        <end position="122"/>
    </location>
</feature>
<keyword evidence="13" id="KW-1185">Reference proteome</keyword>
<evidence type="ECO:0000256" key="4">
    <source>
        <dbReference type="ARBA" id="ARBA00022737"/>
    </source>
</evidence>